<sequence>MLYDKAGMTQLAEHLRQYHKDLVAVAGDGTVAIDTSSDLGQAYERLKSAWSNPASGAENGALEAVVAAKNDWDKAYADKCLSTLDAVTSAVENALNNALSADARVGNMFNG</sequence>
<comment type="caution">
    <text evidence="1">The sequence shown here is derived from an EMBL/GenBank/DDBJ whole genome shotgun (WGS) entry which is preliminary data.</text>
</comment>
<dbReference type="EMBL" id="WRPP01000003">
    <property type="protein sequence ID" value="MVU78943.1"/>
    <property type="molecule type" value="Genomic_DNA"/>
</dbReference>
<evidence type="ECO:0000313" key="2">
    <source>
        <dbReference type="Proteomes" id="UP000466794"/>
    </source>
</evidence>
<evidence type="ECO:0000313" key="1">
    <source>
        <dbReference type="EMBL" id="MVU78943.1"/>
    </source>
</evidence>
<reference evidence="1 2" key="1">
    <citation type="submission" date="2019-12" db="EMBL/GenBank/DDBJ databases">
        <title>Nocardia sp. nov. ET3-3 isolated from soil.</title>
        <authorList>
            <person name="Kanchanasin P."/>
            <person name="Tanasupawat S."/>
            <person name="Yuki M."/>
            <person name="Kudo T."/>
        </authorList>
    </citation>
    <scope>NUCLEOTIDE SEQUENCE [LARGE SCALE GENOMIC DNA]</scope>
    <source>
        <strain evidence="1 2">ET3-3</strain>
    </source>
</reference>
<keyword evidence="2" id="KW-1185">Reference proteome</keyword>
<accession>A0A7K1UX38</accession>
<protein>
    <recommendedName>
        <fullName evidence="3">WXG100 family type VII secretion target</fullName>
    </recommendedName>
</protein>
<dbReference type="RefSeq" id="WP_157388539.1">
    <property type="nucleotide sequence ID" value="NZ_WRPP01000003.1"/>
</dbReference>
<dbReference type="AlphaFoldDB" id="A0A7K1UX38"/>
<organism evidence="1 2">
    <name type="scientific">Nocardia terrae</name>
    <dbReference type="NCBI Taxonomy" id="2675851"/>
    <lineage>
        <taxon>Bacteria</taxon>
        <taxon>Bacillati</taxon>
        <taxon>Actinomycetota</taxon>
        <taxon>Actinomycetes</taxon>
        <taxon>Mycobacteriales</taxon>
        <taxon>Nocardiaceae</taxon>
        <taxon>Nocardia</taxon>
    </lineage>
</organism>
<gene>
    <name evidence="1" type="ORF">GPX89_17030</name>
</gene>
<proteinExistence type="predicted"/>
<name>A0A7K1UX38_9NOCA</name>
<evidence type="ECO:0008006" key="3">
    <source>
        <dbReference type="Google" id="ProtNLM"/>
    </source>
</evidence>
<dbReference type="Proteomes" id="UP000466794">
    <property type="component" value="Unassembled WGS sequence"/>
</dbReference>